<gene>
    <name evidence="2" type="ORF">SADUNF_Sadunf03G0125000</name>
</gene>
<dbReference type="GO" id="GO:0003697">
    <property type="term" value="F:single-stranded DNA binding"/>
    <property type="evidence" value="ECO:0007669"/>
    <property type="project" value="TreeGrafter"/>
</dbReference>
<dbReference type="GO" id="GO:0097196">
    <property type="term" value="C:Shu complex"/>
    <property type="evidence" value="ECO:0007669"/>
    <property type="project" value="TreeGrafter"/>
</dbReference>
<sequence length="400" mass="44375">MLDLEWGENDSDGLERVNEDAEIHGVNENAGVRVSENNEIGVHDSSDGVHDSSEIDSEIHGERNLGIGDSSDSREVHDSREIHGENDEMVSENEARVSDAGVSNARGRARANEFEGRVDCEEGPPASSASEPLGVLQIYHHGISISNRDGGGILLYDPNGLRLRSPPIPVPVSVPPIYASFRASFLFAYNVALEAEDDRKVVFICHRSRIESAPPFLSQGIQPSSDIFKRIQMKYVEDDEGIKKYFAAFHLHDTFPLSVIVDDFGDFFYERKCQERYGNPRGRDLAMVRILALCHNAVVSSNDKGHCKLLISDTHHGDSPRLLFLYKRWVPSIFTIKGDGNGSFLLKSNSNMGSDNTEKMKIAKYSLVLQRLLLEGIIEDEETDNHAVVSASVEQLIPAK</sequence>
<dbReference type="AlphaFoldDB" id="A0A835N4J1"/>
<feature type="compositionally biased region" description="Basic and acidic residues" evidence="1">
    <location>
        <begin position="41"/>
        <end position="63"/>
    </location>
</feature>
<name>A0A835N4J1_9ROSI</name>
<dbReference type="Proteomes" id="UP000657918">
    <property type="component" value="Unassembled WGS sequence"/>
</dbReference>
<evidence type="ECO:0000313" key="2">
    <source>
        <dbReference type="EMBL" id="KAF9686119.1"/>
    </source>
</evidence>
<proteinExistence type="predicted"/>
<organism evidence="2 3">
    <name type="scientific">Salix dunnii</name>
    <dbReference type="NCBI Taxonomy" id="1413687"/>
    <lineage>
        <taxon>Eukaryota</taxon>
        <taxon>Viridiplantae</taxon>
        <taxon>Streptophyta</taxon>
        <taxon>Embryophyta</taxon>
        <taxon>Tracheophyta</taxon>
        <taxon>Spermatophyta</taxon>
        <taxon>Magnoliopsida</taxon>
        <taxon>eudicotyledons</taxon>
        <taxon>Gunneridae</taxon>
        <taxon>Pentapetalae</taxon>
        <taxon>rosids</taxon>
        <taxon>fabids</taxon>
        <taxon>Malpighiales</taxon>
        <taxon>Salicaceae</taxon>
        <taxon>Saliceae</taxon>
        <taxon>Salix</taxon>
    </lineage>
</organism>
<dbReference type="PANTHER" id="PTHR28653:SF1">
    <property type="entry name" value="ATPASE SWSAP1"/>
    <property type="match status" value="1"/>
</dbReference>
<dbReference type="PANTHER" id="PTHR28653">
    <property type="match status" value="1"/>
</dbReference>
<evidence type="ECO:0000313" key="3">
    <source>
        <dbReference type="Proteomes" id="UP000657918"/>
    </source>
</evidence>
<keyword evidence="3" id="KW-1185">Reference proteome</keyword>
<protein>
    <submittedName>
        <fullName evidence="2">Uncharacterized protein</fullName>
    </submittedName>
</protein>
<feature type="region of interest" description="Disordered" evidence="1">
    <location>
        <begin position="23"/>
        <end position="110"/>
    </location>
</feature>
<reference evidence="2 3" key="1">
    <citation type="submission" date="2020-10" db="EMBL/GenBank/DDBJ databases">
        <title>Plant Genome Project.</title>
        <authorList>
            <person name="Zhang R.-G."/>
        </authorList>
    </citation>
    <scope>NUCLEOTIDE SEQUENCE [LARGE SCALE GENOMIC DNA]</scope>
    <source>
        <strain evidence="2">FAFU-HL-1</strain>
        <tissue evidence="2">Leaf</tissue>
    </source>
</reference>
<comment type="caution">
    <text evidence="2">The sequence shown here is derived from an EMBL/GenBank/DDBJ whole genome shotgun (WGS) entry which is preliminary data.</text>
</comment>
<accession>A0A835N4J1</accession>
<dbReference type="GO" id="GO:0000724">
    <property type="term" value="P:double-strand break repair via homologous recombination"/>
    <property type="evidence" value="ECO:0007669"/>
    <property type="project" value="TreeGrafter"/>
</dbReference>
<feature type="compositionally biased region" description="Basic and acidic residues" evidence="1">
    <location>
        <begin position="71"/>
        <end position="86"/>
    </location>
</feature>
<dbReference type="OrthoDB" id="67296at2759"/>
<evidence type="ECO:0000256" key="1">
    <source>
        <dbReference type="SAM" id="MobiDB-lite"/>
    </source>
</evidence>
<dbReference type="EMBL" id="JADGMS010000003">
    <property type="protein sequence ID" value="KAF9686119.1"/>
    <property type="molecule type" value="Genomic_DNA"/>
</dbReference>